<keyword evidence="1" id="KW-0732">Signal</keyword>
<dbReference type="Gene3D" id="3.40.50.1110">
    <property type="entry name" value="SGNH hydrolase"/>
    <property type="match status" value="1"/>
</dbReference>
<accession>A0A9W8I4C1</accession>
<dbReference type="AlphaFoldDB" id="A0A9W8I4C1"/>
<protein>
    <recommendedName>
        <fullName evidence="4">SGNH domain-containing protein</fullName>
    </recommendedName>
</protein>
<dbReference type="InterPro" id="IPR036514">
    <property type="entry name" value="SGNH_hydro_sf"/>
</dbReference>
<gene>
    <name evidence="2" type="ORF">H4R20_002181</name>
</gene>
<dbReference type="Proteomes" id="UP001140094">
    <property type="component" value="Unassembled WGS sequence"/>
</dbReference>
<dbReference type="OrthoDB" id="306876at2759"/>
<evidence type="ECO:0000256" key="1">
    <source>
        <dbReference type="SAM" id="SignalP"/>
    </source>
</evidence>
<organism evidence="2 3">
    <name type="scientific">Coemansia guatemalensis</name>
    <dbReference type="NCBI Taxonomy" id="2761395"/>
    <lineage>
        <taxon>Eukaryota</taxon>
        <taxon>Fungi</taxon>
        <taxon>Fungi incertae sedis</taxon>
        <taxon>Zoopagomycota</taxon>
        <taxon>Kickxellomycotina</taxon>
        <taxon>Kickxellomycetes</taxon>
        <taxon>Kickxellales</taxon>
        <taxon>Kickxellaceae</taxon>
        <taxon>Coemansia</taxon>
    </lineage>
</organism>
<reference evidence="2" key="1">
    <citation type="submission" date="2022-07" db="EMBL/GenBank/DDBJ databases">
        <title>Phylogenomic reconstructions and comparative analyses of Kickxellomycotina fungi.</title>
        <authorList>
            <person name="Reynolds N.K."/>
            <person name="Stajich J.E."/>
            <person name="Barry K."/>
            <person name="Grigoriev I.V."/>
            <person name="Crous P."/>
            <person name="Smith M.E."/>
        </authorList>
    </citation>
    <scope>NUCLEOTIDE SEQUENCE</scope>
    <source>
        <strain evidence="2">NRRL 1565</strain>
    </source>
</reference>
<name>A0A9W8I4C1_9FUNG</name>
<keyword evidence="3" id="KW-1185">Reference proteome</keyword>
<evidence type="ECO:0000313" key="2">
    <source>
        <dbReference type="EMBL" id="KAJ2805207.1"/>
    </source>
</evidence>
<feature type="chain" id="PRO_5040783486" description="SGNH domain-containing protein" evidence="1">
    <location>
        <begin position="23"/>
        <end position="295"/>
    </location>
</feature>
<sequence length="295" mass="32529">MAALIVLTASVLLTGIPPPAQDLIFATTHRDLAPTHGNRTRPVDRIIVLGDAGHEISNQQRAKLCGGNLWIDHLAEALGADLISYAHGYSIRSTQIGKHSASRIERVKSPLSANGQVLPIHSQMLQIIDNAPKSASASMRTLYVVVADPQSATESNKMQSSVLAETANSLILNQRTSARRLLLLDTPMSRSSKNQRGKPYSGLSKDLAAKLINDPAVEVDVYDSQAFLLQMQRQFYKYGLRFPNSACLHSQNRRCTKPDRFFWCDHAQIGSKAHFFLADDIIKRHYMTSLASIGQ</sequence>
<evidence type="ECO:0008006" key="4">
    <source>
        <dbReference type="Google" id="ProtNLM"/>
    </source>
</evidence>
<evidence type="ECO:0000313" key="3">
    <source>
        <dbReference type="Proteomes" id="UP001140094"/>
    </source>
</evidence>
<comment type="caution">
    <text evidence="2">The sequence shown here is derived from an EMBL/GenBank/DDBJ whole genome shotgun (WGS) entry which is preliminary data.</text>
</comment>
<proteinExistence type="predicted"/>
<feature type="signal peptide" evidence="1">
    <location>
        <begin position="1"/>
        <end position="22"/>
    </location>
</feature>
<dbReference type="EMBL" id="JANBUO010000313">
    <property type="protein sequence ID" value="KAJ2805207.1"/>
    <property type="molecule type" value="Genomic_DNA"/>
</dbReference>